<sequence length="213" mass="23200">AQAVPFCVERDAKDWYPGKKPQNVTVAVELDRQKFQDDQPELEKRKAVPIPHLYGVHADLDFVGDLAREIRGLGAVQDCDAHEAAIANRLQPFLGRSFIAHLWLLLVARNVTGKMRWSIFSIASLAAFSSTRLATMLQFMLAGMLSAVTSPELHWTMAASLLDSTFSLGTFQISTLNAMVDTLREARAVSGGDIIGAVASCRSRDAGGRRAGS</sequence>
<reference evidence="1 2" key="1">
    <citation type="submission" date="2016-02" db="EMBL/GenBank/DDBJ databases">
        <title>Genome analysis of coral dinoflagellate symbionts highlights evolutionary adaptations to a symbiotic lifestyle.</title>
        <authorList>
            <person name="Aranda M."/>
            <person name="Li Y."/>
            <person name="Liew Y.J."/>
            <person name="Baumgarten S."/>
            <person name="Simakov O."/>
            <person name="Wilson M."/>
            <person name="Piel J."/>
            <person name="Ashoor H."/>
            <person name="Bougouffa S."/>
            <person name="Bajic V.B."/>
            <person name="Ryu T."/>
            <person name="Ravasi T."/>
            <person name="Bayer T."/>
            <person name="Micklem G."/>
            <person name="Kim H."/>
            <person name="Bhak J."/>
            <person name="Lajeunesse T.C."/>
            <person name="Voolstra C.R."/>
        </authorList>
    </citation>
    <scope>NUCLEOTIDE SEQUENCE [LARGE SCALE GENOMIC DNA]</scope>
    <source>
        <strain evidence="1 2">CCMP2467</strain>
    </source>
</reference>
<evidence type="ECO:0000313" key="2">
    <source>
        <dbReference type="Proteomes" id="UP000186817"/>
    </source>
</evidence>
<keyword evidence="2" id="KW-1185">Reference proteome</keyword>
<feature type="non-terminal residue" evidence="1">
    <location>
        <position position="1"/>
    </location>
</feature>
<dbReference type="AlphaFoldDB" id="A0A1Q9DB07"/>
<comment type="caution">
    <text evidence="1">The sequence shown here is derived from an EMBL/GenBank/DDBJ whole genome shotgun (WGS) entry which is preliminary data.</text>
</comment>
<accession>A0A1Q9DB07</accession>
<organism evidence="1 2">
    <name type="scientific">Symbiodinium microadriaticum</name>
    <name type="common">Dinoflagellate</name>
    <name type="synonym">Zooxanthella microadriatica</name>
    <dbReference type="NCBI Taxonomy" id="2951"/>
    <lineage>
        <taxon>Eukaryota</taxon>
        <taxon>Sar</taxon>
        <taxon>Alveolata</taxon>
        <taxon>Dinophyceae</taxon>
        <taxon>Suessiales</taxon>
        <taxon>Symbiodiniaceae</taxon>
        <taxon>Symbiodinium</taxon>
    </lineage>
</organism>
<dbReference type="Proteomes" id="UP000186817">
    <property type="component" value="Unassembled WGS sequence"/>
</dbReference>
<proteinExistence type="predicted"/>
<name>A0A1Q9DB07_SYMMI</name>
<protein>
    <submittedName>
        <fullName evidence="1">Uncharacterized protein</fullName>
    </submittedName>
</protein>
<dbReference type="EMBL" id="LSRX01000625">
    <property type="protein sequence ID" value="OLP92376.1"/>
    <property type="molecule type" value="Genomic_DNA"/>
</dbReference>
<gene>
    <name evidence="1" type="ORF">AK812_SmicGene25815</name>
</gene>
<evidence type="ECO:0000313" key="1">
    <source>
        <dbReference type="EMBL" id="OLP92376.1"/>
    </source>
</evidence>